<dbReference type="PANTHER" id="PTHR34396:SF25">
    <property type="entry name" value="BOUNDARY ELEMENT ASSOCIATED FACTOR"/>
    <property type="match status" value="1"/>
</dbReference>
<dbReference type="Proteomes" id="UP000634136">
    <property type="component" value="Unassembled WGS sequence"/>
</dbReference>
<dbReference type="GO" id="GO:1990837">
    <property type="term" value="F:sequence-specific double-stranded DNA binding"/>
    <property type="evidence" value="ECO:0007669"/>
    <property type="project" value="TreeGrafter"/>
</dbReference>
<reference evidence="2" key="1">
    <citation type="submission" date="2020-09" db="EMBL/GenBank/DDBJ databases">
        <title>Genome-Enabled Discovery of Anthraquinone Biosynthesis in Senna tora.</title>
        <authorList>
            <person name="Kang S.-H."/>
            <person name="Pandey R.P."/>
            <person name="Lee C.-M."/>
            <person name="Sim J.-S."/>
            <person name="Jeong J.-T."/>
            <person name="Choi B.-S."/>
            <person name="Jung M."/>
            <person name="Ginzburg D."/>
            <person name="Zhao K."/>
            <person name="Won S.Y."/>
            <person name="Oh T.-J."/>
            <person name="Yu Y."/>
            <person name="Kim N.-H."/>
            <person name="Lee O.R."/>
            <person name="Lee T.-H."/>
            <person name="Bashyal P."/>
            <person name="Kim T.-S."/>
            <person name="Lee W.-H."/>
            <person name="Kawkins C."/>
            <person name="Kim C.-K."/>
            <person name="Kim J.S."/>
            <person name="Ahn B.O."/>
            <person name="Rhee S.Y."/>
            <person name="Sohng J.K."/>
        </authorList>
    </citation>
    <scope>NUCLEOTIDE SEQUENCE</scope>
    <source>
        <tissue evidence="2">Leaf</tissue>
    </source>
</reference>
<dbReference type="EMBL" id="JAAIUW010000006">
    <property type="protein sequence ID" value="KAF7825389.1"/>
    <property type="molecule type" value="Genomic_DNA"/>
</dbReference>
<evidence type="ECO:0000313" key="3">
    <source>
        <dbReference type="Proteomes" id="UP000634136"/>
    </source>
</evidence>
<name>A0A834TWD0_9FABA</name>
<proteinExistence type="predicted"/>
<dbReference type="InterPro" id="IPR053031">
    <property type="entry name" value="Cuticle_assoc_protein"/>
</dbReference>
<comment type="caution">
    <text evidence="2">The sequence shown here is derived from an EMBL/GenBank/DDBJ whole genome shotgun (WGS) entry which is preliminary data.</text>
</comment>
<feature type="region of interest" description="Disordered" evidence="1">
    <location>
        <begin position="1"/>
        <end position="79"/>
    </location>
</feature>
<dbReference type="GO" id="GO:0005634">
    <property type="term" value="C:nucleus"/>
    <property type="evidence" value="ECO:0007669"/>
    <property type="project" value="TreeGrafter"/>
</dbReference>
<feature type="compositionally biased region" description="Low complexity" evidence="1">
    <location>
        <begin position="39"/>
        <end position="73"/>
    </location>
</feature>
<organism evidence="2 3">
    <name type="scientific">Senna tora</name>
    <dbReference type="NCBI Taxonomy" id="362788"/>
    <lineage>
        <taxon>Eukaryota</taxon>
        <taxon>Viridiplantae</taxon>
        <taxon>Streptophyta</taxon>
        <taxon>Embryophyta</taxon>
        <taxon>Tracheophyta</taxon>
        <taxon>Spermatophyta</taxon>
        <taxon>Magnoliopsida</taxon>
        <taxon>eudicotyledons</taxon>
        <taxon>Gunneridae</taxon>
        <taxon>Pentapetalae</taxon>
        <taxon>rosids</taxon>
        <taxon>fabids</taxon>
        <taxon>Fabales</taxon>
        <taxon>Fabaceae</taxon>
        <taxon>Caesalpinioideae</taxon>
        <taxon>Cassia clade</taxon>
        <taxon>Senna</taxon>
    </lineage>
</organism>
<dbReference type="PANTHER" id="PTHR34396">
    <property type="entry name" value="OS03G0264950 PROTEIN-RELATED"/>
    <property type="match status" value="1"/>
</dbReference>
<dbReference type="GO" id="GO:0006357">
    <property type="term" value="P:regulation of transcription by RNA polymerase II"/>
    <property type="evidence" value="ECO:0007669"/>
    <property type="project" value="TreeGrafter"/>
</dbReference>
<dbReference type="AlphaFoldDB" id="A0A834TWD0"/>
<sequence>MYTDPKNPTRRPRDRTVRDQDGSIRVPGLVMQPVFCPDPTQEQGQTQAPPTPASPSEAATTAALASAPATNSTIVGTKRKPPAHKSIVWDHFDKLPVDENNPEARAKCRGQEKKKPMLAFLQQPSTVGSCPTKSLVPHTYNVEECRKSLAEFVICDEMPFCVVEVPTIVEFVAEAKAEADAAVVAASEGDAGVGGA</sequence>
<protein>
    <submittedName>
        <fullName evidence="2">Zinc finger BED domain-containing protein RICESLEEPER 2-like</fullName>
    </submittedName>
</protein>
<accession>A0A834TWD0</accession>
<evidence type="ECO:0000256" key="1">
    <source>
        <dbReference type="SAM" id="MobiDB-lite"/>
    </source>
</evidence>
<evidence type="ECO:0000313" key="2">
    <source>
        <dbReference type="EMBL" id="KAF7825389.1"/>
    </source>
</evidence>
<keyword evidence="3" id="KW-1185">Reference proteome</keyword>
<gene>
    <name evidence="2" type="ORF">G2W53_016553</name>
</gene>